<sequence length="566" mass="62620">MIYRTTSSTHPLTPTPPAQHHDPRLTILSRGRCHARRKTSRCTLRPSLTQRHSHRPTVNMADTPQGKRPEEHVGTPSNSLDSERLALDIPTGWKYRSLKIGPWALPWYASPEAQLLLVAGVCFMCPGMFNAVNGLGGGGQFSSKVADDANMALYATFSVVGFFAGTITNTVGIRAALSFGGIGYAVYISSYLCYNHTQNAGYTVFAGALLGACAGVLWAAQGAIMMSYPHEKDKGRYISWFWTIFNLGSVIGSLIPLGQNIHRTTSGTVSDGTYIGFLILTFIGACLALTLVNAKQVVRKDGSRIILMKHPTWQTELMGLWSTLLSDPYIVLLWPMFFASNWFYTYQFNDVNLARFDTRTRALNNTLYWTSQIVGATVFGYALDFPGTRRRTRAIAAWVALFVLTFAIWGGGYAFQKQYTRASVAEDGFVAADWTTSGYVGPMFLYMFYGFYDAAWQTCVYWFMGALTNNSRKLANFAGFYKGIQSAGAAIIWRLDGLSDAPPYMNLFASCWGLLAGSLVIAAPVMIWKIQDTIPVEEDVKFSDETIDEVVGHKVAKSEFPDIEKV</sequence>
<dbReference type="CDD" id="cd06178">
    <property type="entry name" value="MFS_unc93-like"/>
    <property type="match status" value="1"/>
</dbReference>
<dbReference type="InterPro" id="IPR010291">
    <property type="entry name" value="Ion_channel_UNC-93"/>
</dbReference>
<evidence type="ECO:0000313" key="7">
    <source>
        <dbReference type="EMBL" id="KAH9825573.1"/>
    </source>
</evidence>
<accession>A0A9W7SN80</accession>
<dbReference type="Proteomes" id="UP001138500">
    <property type="component" value="Unassembled WGS sequence"/>
</dbReference>
<evidence type="ECO:0000256" key="2">
    <source>
        <dbReference type="ARBA" id="ARBA00022692"/>
    </source>
</evidence>
<dbReference type="Gene3D" id="1.20.1250.20">
    <property type="entry name" value="MFS general substrate transporter like domains"/>
    <property type="match status" value="1"/>
</dbReference>
<proteinExistence type="predicted"/>
<dbReference type="SUPFAM" id="SSF103473">
    <property type="entry name" value="MFS general substrate transporter"/>
    <property type="match status" value="1"/>
</dbReference>
<reference evidence="7 8" key="1">
    <citation type="journal article" date="2018" name="IMA Fungus">
        <title>IMA Genome-F 10: Nine draft genome sequences of Claviceps purpurea s.lat., including C. arundinis, C. humidiphila, and C. cf. spartinae, pseudomolecules for the pitch canker pathogen Fusarium circinatum, draft genome of Davidsoniella eucalypti, Grosmannia galeiformis, Quambalaria eucalypti, and Teratosphaeria destructans.</title>
        <authorList>
            <person name="Wingfield B.D."/>
            <person name="Liu M."/>
            <person name="Nguyen H.D."/>
            <person name="Lane F.A."/>
            <person name="Morgan S.W."/>
            <person name="De Vos L."/>
            <person name="Wilken P.M."/>
            <person name="Duong T.A."/>
            <person name="Aylward J."/>
            <person name="Coetzee M.P."/>
            <person name="Dadej K."/>
            <person name="De Beer Z.W."/>
            <person name="Findlay W."/>
            <person name="Havenga M."/>
            <person name="Kolarik M."/>
            <person name="Menzies J.G."/>
            <person name="Naidoo K."/>
            <person name="Pochopski O."/>
            <person name="Shoukouhi P."/>
            <person name="Santana Q.C."/>
            <person name="Seifert K.A."/>
            <person name="Soal N."/>
            <person name="Steenkamp E.T."/>
            <person name="Tatham C.T."/>
            <person name="van der Nest M.A."/>
            <person name="Wingfield M.J."/>
        </authorList>
    </citation>
    <scope>NUCLEOTIDE SEQUENCE [LARGE SCALE GENOMIC DNA]</scope>
    <source>
        <strain evidence="7">CMW44962</strain>
    </source>
</reference>
<dbReference type="EMBL" id="RIBY02002101">
    <property type="protein sequence ID" value="KAH9825573.1"/>
    <property type="molecule type" value="Genomic_DNA"/>
</dbReference>
<feature type="transmembrane region" description="Helical" evidence="6">
    <location>
        <begin position="366"/>
        <end position="383"/>
    </location>
</feature>
<evidence type="ECO:0000256" key="5">
    <source>
        <dbReference type="SAM" id="MobiDB-lite"/>
    </source>
</evidence>
<feature type="transmembrane region" description="Helical" evidence="6">
    <location>
        <begin position="115"/>
        <end position="132"/>
    </location>
</feature>
<feature type="transmembrane region" description="Helical" evidence="6">
    <location>
        <begin position="237"/>
        <end position="255"/>
    </location>
</feature>
<dbReference type="PANTHER" id="PTHR23294:SF59">
    <property type="entry name" value="UNC93-LIKE PROTEIN C922.05C"/>
    <property type="match status" value="1"/>
</dbReference>
<feature type="transmembrane region" description="Helical" evidence="6">
    <location>
        <begin position="275"/>
        <end position="294"/>
    </location>
</feature>
<name>A0A9W7SN80_9PEZI</name>
<evidence type="ECO:0000256" key="1">
    <source>
        <dbReference type="ARBA" id="ARBA00004141"/>
    </source>
</evidence>
<comment type="caution">
    <text evidence="7">The sequence shown here is derived from an EMBL/GenBank/DDBJ whole genome shotgun (WGS) entry which is preliminary data.</text>
</comment>
<dbReference type="OrthoDB" id="196103at2759"/>
<dbReference type="InterPro" id="IPR036259">
    <property type="entry name" value="MFS_trans_sf"/>
</dbReference>
<organism evidence="7 8">
    <name type="scientific">Teratosphaeria destructans</name>
    <dbReference type="NCBI Taxonomy" id="418781"/>
    <lineage>
        <taxon>Eukaryota</taxon>
        <taxon>Fungi</taxon>
        <taxon>Dikarya</taxon>
        <taxon>Ascomycota</taxon>
        <taxon>Pezizomycotina</taxon>
        <taxon>Dothideomycetes</taxon>
        <taxon>Dothideomycetidae</taxon>
        <taxon>Mycosphaerellales</taxon>
        <taxon>Teratosphaeriaceae</taxon>
        <taxon>Teratosphaeria</taxon>
    </lineage>
</organism>
<dbReference type="InterPro" id="IPR051617">
    <property type="entry name" value="UNC-93-like_regulator"/>
</dbReference>
<comment type="subcellular location">
    <subcellularLocation>
        <location evidence="1">Membrane</location>
        <topology evidence="1">Multi-pass membrane protein</topology>
    </subcellularLocation>
</comment>
<keyword evidence="4 6" id="KW-0472">Membrane</keyword>
<evidence type="ECO:0000256" key="3">
    <source>
        <dbReference type="ARBA" id="ARBA00022989"/>
    </source>
</evidence>
<feature type="transmembrane region" description="Helical" evidence="6">
    <location>
        <begin position="175"/>
        <end position="194"/>
    </location>
</feature>
<feature type="region of interest" description="Disordered" evidence="5">
    <location>
        <begin position="36"/>
        <end position="80"/>
    </location>
</feature>
<evidence type="ECO:0000256" key="6">
    <source>
        <dbReference type="SAM" id="Phobius"/>
    </source>
</evidence>
<keyword evidence="2 6" id="KW-0812">Transmembrane</keyword>
<evidence type="ECO:0000256" key="4">
    <source>
        <dbReference type="ARBA" id="ARBA00023136"/>
    </source>
</evidence>
<evidence type="ECO:0000313" key="8">
    <source>
        <dbReference type="Proteomes" id="UP001138500"/>
    </source>
</evidence>
<feature type="transmembrane region" description="Helical" evidence="6">
    <location>
        <begin position="475"/>
        <end position="495"/>
    </location>
</feature>
<feature type="transmembrane region" description="Helical" evidence="6">
    <location>
        <begin position="395"/>
        <end position="415"/>
    </location>
</feature>
<evidence type="ECO:0008006" key="9">
    <source>
        <dbReference type="Google" id="ProtNLM"/>
    </source>
</evidence>
<feature type="transmembrane region" description="Helical" evidence="6">
    <location>
        <begin position="328"/>
        <end position="346"/>
    </location>
</feature>
<keyword evidence="3 6" id="KW-1133">Transmembrane helix</keyword>
<feature type="transmembrane region" description="Helical" evidence="6">
    <location>
        <begin position="200"/>
        <end position="225"/>
    </location>
</feature>
<dbReference type="GO" id="GO:0016020">
    <property type="term" value="C:membrane"/>
    <property type="evidence" value="ECO:0007669"/>
    <property type="project" value="UniProtKB-SubCell"/>
</dbReference>
<feature type="transmembrane region" description="Helical" evidence="6">
    <location>
        <begin position="507"/>
        <end position="528"/>
    </location>
</feature>
<feature type="region of interest" description="Disordered" evidence="5">
    <location>
        <begin position="1"/>
        <end position="24"/>
    </location>
</feature>
<feature type="transmembrane region" description="Helical" evidence="6">
    <location>
        <begin position="152"/>
        <end position="168"/>
    </location>
</feature>
<gene>
    <name evidence="7" type="ORF">Tdes44962_MAKER04141</name>
</gene>
<feature type="compositionally biased region" description="Low complexity" evidence="5">
    <location>
        <begin position="1"/>
        <end position="12"/>
    </location>
</feature>
<keyword evidence="8" id="KW-1185">Reference proteome</keyword>
<dbReference type="PANTHER" id="PTHR23294">
    <property type="entry name" value="ET TRANSLATION PRODUCT-RELATED"/>
    <property type="match status" value="1"/>
</dbReference>
<dbReference type="Pfam" id="PF05978">
    <property type="entry name" value="UNC-93"/>
    <property type="match status" value="1"/>
</dbReference>
<protein>
    <recommendedName>
        <fullName evidence="9">MFS general substrate transporter</fullName>
    </recommendedName>
</protein>
<reference evidence="7 8" key="2">
    <citation type="journal article" date="2021" name="Curr. Genet.">
        <title>Genetic response to nitrogen starvation in the aggressive Eucalyptus foliar pathogen Teratosphaeria destructans.</title>
        <authorList>
            <person name="Havenga M."/>
            <person name="Wingfield B.D."/>
            <person name="Wingfield M.J."/>
            <person name="Dreyer L.L."/>
            <person name="Roets F."/>
            <person name="Aylward J."/>
        </authorList>
    </citation>
    <scope>NUCLEOTIDE SEQUENCE [LARGE SCALE GENOMIC DNA]</scope>
    <source>
        <strain evidence="7">CMW44962</strain>
    </source>
</reference>
<dbReference type="AlphaFoldDB" id="A0A9W7SN80"/>